<protein>
    <recommendedName>
        <fullName evidence="3">DUF5667 domain-containing protein</fullName>
    </recommendedName>
</protein>
<keyword evidence="5" id="KW-1185">Reference proteome</keyword>
<feature type="domain" description="DUF5667" evidence="3">
    <location>
        <begin position="76"/>
        <end position="150"/>
    </location>
</feature>
<evidence type="ECO:0000256" key="1">
    <source>
        <dbReference type="SAM" id="MobiDB-lite"/>
    </source>
</evidence>
<evidence type="ECO:0000313" key="4">
    <source>
        <dbReference type="EMBL" id="TVY11086.1"/>
    </source>
</evidence>
<feature type="compositionally biased region" description="Low complexity" evidence="1">
    <location>
        <begin position="367"/>
        <end position="378"/>
    </location>
</feature>
<dbReference type="InterPro" id="IPR043725">
    <property type="entry name" value="DUF5667"/>
</dbReference>
<evidence type="ECO:0000313" key="5">
    <source>
        <dbReference type="Proteomes" id="UP000317036"/>
    </source>
</evidence>
<evidence type="ECO:0000256" key="2">
    <source>
        <dbReference type="SAM" id="SignalP"/>
    </source>
</evidence>
<proteinExistence type="predicted"/>
<feature type="region of interest" description="Disordered" evidence="1">
    <location>
        <begin position="289"/>
        <end position="378"/>
    </location>
</feature>
<gene>
    <name evidence="4" type="ORF">FPZ49_04365</name>
</gene>
<dbReference type="Pfam" id="PF18915">
    <property type="entry name" value="DUF5667"/>
    <property type="match status" value="1"/>
</dbReference>
<comment type="caution">
    <text evidence="4">The sequence shown here is derived from an EMBL/GenBank/DDBJ whole genome shotgun (WGS) entry which is preliminary data.</text>
</comment>
<feature type="compositionally biased region" description="Basic and acidic residues" evidence="1">
    <location>
        <begin position="289"/>
        <end position="307"/>
    </location>
</feature>
<reference evidence="4 5" key="1">
    <citation type="submission" date="2019-07" db="EMBL/GenBank/DDBJ databases">
        <authorList>
            <person name="Kim J."/>
        </authorList>
    </citation>
    <scope>NUCLEOTIDE SEQUENCE [LARGE SCALE GENOMIC DNA]</scope>
    <source>
        <strain evidence="4 5">JC52</strain>
    </source>
</reference>
<feature type="chain" id="PRO_5022229535" description="DUF5667 domain-containing protein" evidence="2">
    <location>
        <begin position="34"/>
        <end position="378"/>
    </location>
</feature>
<dbReference type="EMBL" id="VNJI01000004">
    <property type="protein sequence ID" value="TVY11086.1"/>
    <property type="molecule type" value="Genomic_DNA"/>
</dbReference>
<feature type="compositionally biased region" description="Low complexity" evidence="1">
    <location>
        <begin position="151"/>
        <end position="171"/>
    </location>
</feature>
<dbReference type="Proteomes" id="UP000317036">
    <property type="component" value="Unassembled WGS sequence"/>
</dbReference>
<feature type="region of interest" description="Disordered" evidence="1">
    <location>
        <begin position="147"/>
        <end position="203"/>
    </location>
</feature>
<feature type="compositionally biased region" description="Low complexity" evidence="1">
    <location>
        <begin position="182"/>
        <end position="192"/>
    </location>
</feature>
<sequence length="378" mass="40216">MNHEHELKKLHILTKSILTGVLVLSVGTGSAFASDDASMTSPTAVSANQAAITNSSSVVNTQTGTAADAKVKTPELLPGDFFYFIKSAYETIQMAVAVGDVKEARLLAVFAQERLAEAQALLADGKTEIANQTLQKALVSQQQSLDKLNKSTSSGSTSGTGQTASSGAESTPASTPAQNMTASPAASPIAPASDDDEGDSPVAEVKDPKQVLKVKTDLQHNIVALTAALEKVKNPRAQMALLKNIEKSFGHLEKKLSKIEGKAGSVSPTAAAVTTSVQMIQTESQALVEEKADSAVKYSTEDKEKYKGQAAIQADSVTTSADQVELKEHKEKLDKDEKTHETKMQEKEKQERRHQPDKNNEKHGNNEKGNANGKGNNH</sequence>
<accession>A0A559KG38</accession>
<name>A0A559KG38_9BACL</name>
<organism evidence="4 5">
    <name type="scientific">Paenibacillus cremeus</name>
    <dbReference type="NCBI Taxonomy" id="2163881"/>
    <lineage>
        <taxon>Bacteria</taxon>
        <taxon>Bacillati</taxon>
        <taxon>Bacillota</taxon>
        <taxon>Bacilli</taxon>
        <taxon>Bacillales</taxon>
        <taxon>Paenibacillaceae</taxon>
        <taxon>Paenibacillus</taxon>
    </lineage>
</organism>
<feature type="compositionally biased region" description="Polar residues" evidence="1">
    <location>
        <begin position="172"/>
        <end position="181"/>
    </location>
</feature>
<feature type="compositionally biased region" description="Basic and acidic residues" evidence="1">
    <location>
        <begin position="324"/>
        <end position="366"/>
    </location>
</feature>
<evidence type="ECO:0000259" key="3">
    <source>
        <dbReference type="Pfam" id="PF18915"/>
    </source>
</evidence>
<keyword evidence="2" id="KW-0732">Signal</keyword>
<feature type="signal peptide" evidence="2">
    <location>
        <begin position="1"/>
        <end position="33"/>
    </location>
</feature>
<dbReference type="OrthoDB" id="2456753at2"/>
<dbReference type="RefSeq" id="WP_144843738.1">
    <property type="nucleotide sequence ID" value="NZ_VNJI01000004.1"/>
</dbReference>
<dbReference type="AlphaFoldDB" id="A0A559KG38"/>